<dbReference type="AlphaFoldDB" id="A0ABD0Q747"/>
<organism evidence="2 3">
    <name type="scientific">Cirrhinus mrigala</name>
    <name type="common">Mrigala</name>
    <dbReference type="NCBI Taxonomy" id="683832"/>
    <lineage>
        <taxon>Eukaryota</taxon>
        <taxon>Metazoa</taxon>
        <taxon>Chordata</taxon>
        <taxon>Craniata</taxon>
        <taxon>Vertebrata</taxon>
        <taxon>Euteleostomi</taxon>
        <taxon>Actinopterygii</taxon>
        <taxon>Neopterygii</taxon>
        <taxon>Teleostei</taxon>
        <taxon>Ostariophysi</taxon>
        <taxon>Cypriniformes</taxon>
        <taxon>Cyprinidae</taxon>
        <taxon>Labeoninae</taxon>
        <taxon>Labeonini</taxon>
        <taxon>Cirrhinus</taxon>
    </lineage>
</organism>
<dbReference type="Pfam" id="PF04408">
    <property type="entry name" value="WHD_HA2"/>
    <property type="match status" value="1"/>
</dbReference>
<name>A0ABD0Q747_CIRMR</name>
<gene>
    <name evidence="2" type="ORF">M9458_021458</name>
</gene>
<evidence type="ECO:0000259" key="1">
    <source>
        <dbReference type="Pfam" id="PF04408"/>
    </source>
</evidence>
<proteinExistence type="predicted"/>
<accession>A0ABD0Q747</accession>
<dbReference type="EMBL" id="JAMKFB020000010">
    <property type="protein sequence ID" value="KAL0182083.1"/>
    <property type="molecule type" value="Genomic_DNA"/>
</dbReference>
<feature type="domain" description="Helicase associated" evidence="1">
    <location>
        <begin position="26"/>
        <end position="55"/>
    </location>
</feature>
<dbReference type="PANTHER" id="PTHR18934:SF264">
    <property type="entry name" value="ATP-DEPENDENT RNA HELICASE DHX29"/>
    <property type="match status" value="1"/>
</dbReference>
<feature type="non-terminal residue" evidence="2">
    <location>
        <position position="1"/>
    </location>
</feature>
<keyword evidence="3" id="KW-1185">Reference proteome</keyword>
<evidence type="ECO:0000313" key="3">
    <source>
        <dbReference type="Proteomes" id="UP001529510"/>
    </source>
</evidence>
<dbReference type="InterPro" id="IPR048333">
    <property type="entry name" value="HA2_WH"/>
</dbReference>
<dbReference type="Proteomes" id="UP001529510">
    <property type="component" value="Unassembled WGS sequence"/>
</dbReference>
<feature type="non-terminal residue" evidence="2">
    <location>
        <position position="75"/>
    </location>
</feature>
<dbReference type="Gene3D" id="1.20.120.1080">
    <property type="match status" value="1"/>
</dbReference>
<comment type="caution">
    <text evidence="2">The sequence shown here is derived from an EMBL/GenBank/DDBJ whole genome shotgun (WGS) entry which is preliminary data.</text>
</comment>
<dbReference type="PANTHER" id="PTHR18934">
    <property type="entry name" value="ATP-DEPENDENT RNA HELICASE"/>
    <property type="match status" value="1"/>
</dbReference>
<evidence type="ECO:0000313" key="2">
    <source>
        <dbReference type="EMBL" id="KAL0182083.1"/>
    </source>
</evidence>
<reference evidence="2 3" key="1">
    <citation type="submission" date="2024-05" db="EMBL/GenBank/DDBJ databases">
        <title>Genome sequencing and assembly of Indian major carp, Cirrhinus mrigala (Hamilton, 1822).</title>
        <authorList>
            <person name="Mohindra V."/>
            <person name="Chowdhury L.M."/>
            <person name="Lal K."/>
            <person name="Jena J.K."/>
        </authorList>
    </citation>
    <scope>NUCLEOTIDE SEQUENCE [LARGE SCALE GENOMIC DNA]</scope>
    <source>
        <strain evidence="2">CM1030</strain>
        <tissue evidence="2">Blood</tissue>
    </source>
</reference>
<protein>
    <recommendedName>
        <fullName evidence="1">Helicase associated domain-containing protein</fullName>
    </recommendedName>
</protein>
<sequence>KCEYGSPEDFLCQALDAPQQQAVCNAVSLLRKIGACQQDTYTLTPLGHHLAALPVNVKIGKMLIFGAIFGCLEPI</sequence>